<keyword evidence="2" id="KW-0902">Two-component regulatory system</keyword>
<dbReference type="Gene3D" id="3.40.50.2300">
    <property type="match status" value="1"/>
</dbReference>
<comment type="caution">
    <text evidence="8">The sequence shown here is derived from an EMBL/GenBank/DDBJ whole genome shotgun (WGS) entry which is preliminary data.</text>
</comment>
<dbReference type="GO" id="GO:0000156">
    <property type="term" value="F:phosphorelay response regulator activity"/>
    <property type="evidence" value="ECO:0007669"/>
    <property type="project" value="InterPro"/>
</dbReference>
<dbReference type="SUPFAM" id="SSF52172">
    <property type="entry name" value="CheY-like"/>
    <property type="match status" value="1"/>
</dbReference>
<evidence type="ECO:0000256" key="1">
    <source>
        <dbReference type="ARBA" id="ARBA00022490"/>
    </source>
</evidence>
<evidence type="ECO:0000256" key="3">
    <source>
        <dbReference type="ARBA" id="ARBA00023159"/>
    </source>
</evidence>
<dbReference type="EMBL" id="JACCPP010000026">
    <property type="protein sequence ID" value="MBI1708804.1"/>
    <property type="molecule type" value="Genomic_DNA"/>
</dbReference>
<sequence length="269" mass="30727">MKIMANYPIIVCDDDHDLANQLATNINSSIQNLSDDNSSYSELKERVTFVANDFAQAVGYIVANDIKNGIYFLDIELSQQSEAKNGVDLAEFIKKQDENAQIIFVTAYEKYAPLTYRRRIGAIDYISKNLSSDEIIQRLEETLRGAIDNLTNMIKYGNRNFKYKIGRNVFKVSENEVIYIENSTMQHKVHMVTDHGDVEFKGNISQVAKDADFLVKVSQSTLINPNNIQAIDTHNKLIIFDENNAITYSRSYRKVIKQLMTKFEAIDVI</sequence>
<evidence type="ECO:0000256" key="2">
    <source>
        <dbReference type="ARBA" id="ARBA00023012"/>
    </source>
</evidence>
<feature type="domain" description="HTH LytTR-type" evidence="7">
    <location>
        <begin position="161"/>
        <end position="262"/>
    </location>
</feature>
<feature type="domain" description="Response regulatory" evidence="6">
    <location>
        <begin position="8"/>
        <end position="143"/>
    </location>
</feature>
<evidence type="ECO:0000259" key="6">
    <source>
        <dbReference type="PROSITE" id="PS50110"/>
    </source>
</evidence>
<gene>
    <name evidence="8" type="ORF">HYQ56_1792</name>
</gene>
<dbReference type="InterPro" id="IPR001789">
    <property type="entry name" value="Sig_transdc_resp-reg_receiver"/>
</dbReference>
<dbReference type="Proteomes" id="UP001194414">
    <property type="component" value="Unassembled WGS sequence"/>
</dbReference>
<dbReference type="SMART" id="SM00850">
    <property type="entry name" value="LytTR"/>
    <property type="match status" value="1"/>
</dbReference>
<dbReference type="PANTHER" id="PTHR37299">
    <property type="entry name" value="TRANSCRIPTIONAL REGULATOR-RELATED"/>
    <property type="match status" value="1"/>
</dbReference>
<accession>A0AAW4DW43</accession>
<dbReference type="InterPro" id="IPR046947">
    <property type="entry name" value="LytR-like"/>
</dbReference>
<feature type="modified residue" description="4-aspartylphosphate" evidence="5">
    <location>
        <position position="74"/>
    </location>
</feature>
<dbReference type="GO" id="GO:0003677">
    <property type="term" value="F:DNA binding"/>
    <property type="evidence" value="ECO:0007669"/>
    <property type="project" value="UniProtKB-KW"/>
</dbReference>
<dbReference type="Pfam" id="PF04397">
    <property type="entry name" value="LytTR"/>
    <property type="match status" value="1"/>
</dbReference>
<proteinExistence type="predicted"/>
<dbReference type="InterPro" id="IPR011006">
    <property type="entry name" value="CheY-like_superfamily"/>
</dbReference>
<evidence type="ECO:0000313" key="9">
    <source>
        <dbReference type="Proteomes" id="UP001194414"/>
    </source>
</evidence>
<dbReference type="PROSITE" id="PS50930">
    <property type="entry name" value="HTH_LYTTR"/>
    <property type="match status" value="1"/>
</dbReference>
<dbReference type="PANTHER" id="PTHR37299:SF3">
    <property type="entry name" value="STAGE 0 SPORULATION PROTEIN A HOMOLOG"/>
    <property type="match status" value="1"/>
</dbReference>
<evidence type="ECO:0000259" key="7">
    <source>
        <dbReference type="PROSITE" id="PS50930"/>
    </source>
</evidence>
<keyword evidence="1" id="KW-0963">Cytoplasm</keyword>
<keyword evidence="8" id="KW-0238">DNA-binding</keyword>
<dbReference type="Pfam" id="PF00072">
    <property type="entry name" value="Response_reg"/>
    <property type="match status" value="1"/>
</dbReference>
<comment type="function">
    <text evidence="4">Required for high-level post-exponential phase expression of a series of secreted proteins.</text>
</comment>
<protein>
    <submittedName>
        <fullName evidence="8">DNA-binding response regulator</fullName>
    </submittedName>
</protein>
<name>A0AAW4DW43_9LACO</name>
<dbReference type="PROSITE" id="PS50110">
    <property type="entry name" value="RESPONSE_REGULATORY"/>
    <property type="match status" value="1"/>
</dbReference>
<dbReference type="SMART" id="SM00448">
    <property type="entry name" value="REC"/>
    <property type="match status" value="1"/>
</dbReference>
<dbReference type="InterPro" id="IPR007492">
    <property type="entry name" value="LytTR_DNA-bd_dom"/>
</dbReference>
<dbReference type="AlphaFoldDB" id="A0AAW4DW43"/>
<organism evidence="8 9">
    <name type="scientific">Lactobacillus crispatus</name>
    <dbReference type="NCBI Taxonomy" id="47770"/>
    <lineage>
        <taxon>Bacteria</taxon>
        <taxon>Bacillati</taxon>
        <taxon>Bacillota</taxon>
        <taxon>Bacilli</taxon>
        <taxon>Lactobacillales</taxon>
        <taxon>Lactobacillaceae</taxon>
        <taxon>Lactobacillus</taxon>
    </lineage>
</organism>
<evidence type="ECO:0000313" key="8">
    <source>
        <dbReference type="EMBL" id="MBI1708804.1"/>
    </source>
</evidence>
<dbReference type="Gene3D" id="2.40.50.1020">
    <property type="entry name" value="LytTr DNA-binding domain"/>
    <property type="match status" value="1"/>
</dbReference>
<evidence type="ECO:0000256" key="5">
    <source>
        <dbReference type="PROSITE-ProRule" id="PRU00169"/>
    </source>
</evidence>
<keyword evidence="3" id="KW-0010">Activator</keyword>
<reference evidence="8" key="1">
    <citation type="submission" date="2020-07" db="EMBL/GenBank/DDBJ databases">
        <title>Comparative genomics analyses of Lactobacillus crispatus isolated from different ecological niches.</title>
        <authorList>
            <person name="Mancino W."/>
            <person name="Mancabelli L."/>
            <person name="Lugli G.A."/>
            <person name="Milani C."/>
            <person name="Viappiani A."/>
            <person name="Anzalone R."/>
            <person name="Longhi G."/>
            <person name="Ventura M."/>
            <person name="Turroni F."/>
        </authorList>
    </citation>
    <scope>NUCLEOTIDE SEQUENCE</scope>
    <source>
        <strain evidence="8">LB65</strain>
    </source>
</reference>
<keyword evidence="5" id="KW-0597">Phosphoprotein</keyword>
<evidence type="ECO:0000256" key="4">
    <source>
        <dbReference type="ARBA" id="ARBA00037164"/>
    </source>
</evidence>